<dbReference type="Proteomes" id="UP001241935">
    <property type="component" value="Unassembled WGS sequence"/>
</dbReference>
<evidence type="ECO:0000256" key="2">
    <source>
        <dbReference type="ARBA" id="ARBA00011355"/>
    </source>
</evidence>
<comment type="caution">
    <text evidence="12">The sequence shown here is derived from an EMBL/GenBank/DDBJ whole genome shotgun (WGS) entry which is preliminary data.</text>
</comment>
<feature type="binding site" evidence="10">
    <location>
        <position position="280"/>
    </location>
    <ligand>
        <name>FAD</name>
        <dbReference type="ChEBI" id="CHEBI:57692"/>
    </ligand>
</feature>
<dbReference type="Gene3D" id="3.40.50.620">
    <property type="entry name" value="HUPs"/>
    <property type="match status" value="1"/>
</dbReference>
<dbReference type="InterPro" id="IPR029035">
    <property type="entry name" value="DHS-like_NAD/FAD-binding_dom"/>
</dbReference>
<feature type="binding site" evidence="10">
    <location>
        <begin position="259"/>
        <end position="266"/>
    </location>
    <ligand>
        <name>FAD</name>
        <dbReference type="ChEBI" id="CHEBI:57692"/>
    </ligand>
</feature>
<dbReference type="AlphaFoldDB" id="A0AAW6UV08"/>
<reference evidence="12" key="1">
    <citation type="submission" date="2023-04" db="EMBL/GenBank/DDBJ databases">
        <title>The environmental microbiomes in feedlot watering bowls are a reservoir of florfenicol resistance for bovine respiratory disease pathogens.</title>
        <authorList>
            <person name="Kos D.W."/>
            <person name="Ruzzini A.C."/>
            <person name="Schreiner B."/>
            <person name="Jelinski M.D."/>
        </authorList>
    </citation>
    <scope>NUCLEOTIDE SEQUENCE</scope>
    <source>
        <strain evidence="12">WB3</strain>
    </source>
</reference>
<dbReference type="InterPro" id="IPR033947">
    <property type="entry name" value="ETF_alpha_N"/>
</dbReference>
<dbReference type="SMART" id="SM00893">
    <property type="entry name" value="ETF"/>
    <property type="match status" value="1"/>
</dbReference>
<dbReference type="GO" id="GO:0050660">
    <property type="term" value="F:flavin adenine dinucleotide binding"/>
    <property type="evidence" value="ECO:0007669"/>
    <property type="project" value="InterPro"/>
</dbReference>
<sequence length="310" mass="31516">MSILVIAEHDNKALNGATLNVVAAAQKIGGDITVLVAGSGAQAVADQAAQVAGVSKVLLADNAAYANQLAENVAKLVAELGKGYSHILAASTSNGKNVLPRAAALLDVSMITDIIAVESPKTFKRPIYAGNAIATVESSESVVVATVRGTAFDPVATTGGSAAVEAVSDVQDAGISTFISEEIVKSERPELTAARIVVSGGRGVGSGENYHKILDPLADKLGAAQGASRAAVDAGFVPNDMQVGQTGKIVAPDLYIAVGISGAIQHLAGMKDSKVIVAINKDEEAPINAVADYWLVGDLNTVIPELVSKI</sequence>
<keyword evidence="3" id="KW-0813">Transport</keyword>
<dbReference type="InterPro" id="IPR014729">
    <property type="entry name" value="Rossmann-like_a/b/a_fold"/>
</dbReference>
<dbReference type="EMBL" id="JASKNE010000001">
    <property type="protein sequence ID" value="MDK1683953.1"/>
    <property type="molecule type" value="Genomic_DNA"/>
</dbReference>
<evidence type="ECO:0000256" key="9">
    <source>
        <dbReference type="ARBA" id="ARBA00079299"/>
    </source>
</evidence>
<evidence type="ECO:0000256" key="7">
    <source>
        <dbReference type="ARBA" id="ARBA00025649"/>
    </source>
</evidence>
<feature type="binding site" evidence="10">
    <location>
        <begin position="228"/>
        <end position="229"/>
    </location>
    <ligand>
        <name>FAD</name>
        <dbReference type="ChEBI" id="CHEBI:57692"/>
    </ligand>
</feature>
<gene>
    <name evidence="12" type="ORF">QOR41_08840</name>
</gene>
<evidence type="ECO:0000256" key="6">
    <source>
        <dbReference type="ARBA" id="ARBA00022982"/>
    </source>
</evidence>
<evidence type="ECO:0000259" key="11">
    <source>
        <dbReference type="SMART" id="SM00893"/>
    </source>
</evidence>
<organism evidence="12 13">
    <name type="scientific">Acinetobacter terrestris</name>
    <dbReference type="NCBI Taxonomy" id="2529843"/>
    <lineage>
        <taxon>Bacteria</taxon>
        <taxon>Pseudomonadati</taxon>
        <taxon>Pseudomonadota</taxon>
        <taxon>Gammaproteobacteria</taxon>
        <taxon>Moraxellales</taxon>
        <taxon>Moraxellaceae</taxon>
        <taxon>Acinetobacter</taxon>
        <taxon>Acinetobacter Taxon 24</taxon>
    </lineage>
</organism>
<comment type="cofactor">
    <cofactor evidence="10">
        <name>FAD</name>
        <dbReference type="ChEBI" id="CHEBI:57692"/>
    </cofactor>
    <text evidence="10">Binds 1 FAD per dimer.</text>
</comment>
<keyword evidence="5 10" id="KW-0274">FAD</keyword>
<accession>A0AAW6UV08</accession>
<dbReference type="SUPFAM" id="SSF52402">
    <property type="entry name" value="Adenine nucleotide alpha hydrolases-like"/>
    <property type="match status" value="1"/>
</dbReference>
<dbReference type="RefSeq" id="WP_284067045.1">
    <property type="nucleotide sequence ID" value="NZ_JASKNE010000001.1"/>
</dbReference>
<dbReference type="Pfam" id="PF01012">
    <property type="entry name" value="ETF"/>
    <property type="match status" value="1"/>
</dbReference>
<comment type="similarity">
    <text evidence="1">Belongs to the ETF alpha-subunit/FixB family.</text>
</comment>
<dbReference type="PIRSF" id="PIRSF000089">
    <property type="entry name" value="Electra_flavoP_a"/>
    <property type="match status" value="1"/>
</dbReference>
<evidence type="ECO:0000256" key="8">
    <source>
        <dbReference type="ARBA" id="ARBA00068674"/>
    </source>
</evidence>
<dbReference type="FunFam" id="3.40.50.1220:FF:000001">
    <property type="entry name" value="Electron transfer flavoprotein, alpha subunit"/>
    <property type="match status" value="1"/>
</dbReference>
<feature type="binding site" evidence="10">
    <location>
        <position position="202"/>
    </location>
    <ligand>
        <name>FAD</name>
        <dbReference type="ChEBI" id="CHEBI:57692"/>
    </ligand>
</feature>
<dbReference type="PANTHER" id="PTHR43153">
    <property type="entry name" value="ELECTRON TRANSFER FLAVOPROTEIN ALPHA"/>
    <property type="match status" value="1"/>
</dbReference>
<dbReference type="InterPro" id="IPR014730">
    <property type="entry name" value="ETF_a/b_N"/>
</dbReference>
<dbReference type="Gene3D" id="3.40.50.1220">
    <property type="entry name" value="TPP-binding domain"/>
    <property type="match status" value="1"/>
</dbReference>
<dbReference type="CDD" id="cd01715">
    <property type="entry name" value="ETF_alpha"/>
    <property type="match status" value="1"/>
</dbReference>
<name>A0AAW6UV08_9GAMM</name>
<feature type="binding site" evidence="10">
    <location>
        <begin position="242"/>
        <end position="246"/>
    </location>
    <ligand>
        <name>FAD</name>
        <dbReference type="ChEBI" id="CHEBI:57692"/>
    </ligand>
</feature>
<dbReference type="InterPro" id="IPR014731">
    <property type="entry name" value="ETF_asu_C"/>
</dbReference>
<dbReference type="PROSITE" id="PS00696">
    <property type="entry name" value="ETF_ALPHA"/>
    <property type="match status" value="1"/>
</dbReference>
<evidence type="ECO:0000256" key="1">
    <source>
        <dbReference type="ARBA" id="ARBA00005817"/>
    </source>
</evidence>
<keyword evidence="4" id="KW-0285">Flavoprotein</keyword>
<comment type="function">
    <text evidence="7">The electron transfer flavoprotein serves as a specific electron acceptor for other dehydrogenases. It transfers the electrons to the main respiratory chain via ETF-ubiquinone oxidoreductase (ETF dehydrogenase).</text>
</comment>
<dbReference type="PANTHER" id="PTHR43153:SF1">
    <property type="entry name" value="ELECTRON TRANSFER FLAVOPROTEIN SUBUNIT ALPHA, MITOCHONDRIAL"/>
    <property type="match status" value="1"/>
</dbReference>
<comment type="subunit">
    <text evidence="2">Heterodimer of an alpha and a beta subunit.</text>
</comment>
<dbReference type="SUPFAM" id="SSF52467">
    <property type="entry name" value="DHS-like NAD/FAD-binding domain"/>
    <property type="match status" value="1"/>
</dbReference>
<dbReference type="InterPro" id="IPR001308">
    <property type="entry name" value="ETF_a/FixB"/>
</dbReference>
<dbReference type="FunFam" id="3.40.50.620:FF:000041">
    <property type="entry name" value="Electron transfer flavoprotein alpha subunit"/>
    <property type="match status" value="1"/>
</dbReference>
<evidence type="ECO:0000313" key="13">
    <source>
        <dbReference type="Proteomes" id="UP001241935"/>
    </source>
</evidence>
<evidence type="ECO:0000256" key="4">
    <source>
        <dbReference type="ARBA" id="ARBA00022630"/>
    </source>
</evidence>
<proteinExistence type="inferred from homology"/>
<evidence type="ECO:0000256" key="3">
    <source>
        <dbReference type="ARBA" id="ARBA00022448"/>
    </source>
</evidence>
<feature type="domain" description="Electron transfer flavoprotein alpha/beta-subunit N-terminal" evidence="11">
    <location>
        <begin position="3"/>
        <end position="182"/>
    </location>
</feature>
<dbReference type="Pfam" id="PF00766">
    <property type="entry name" value="ETF_alpha"/>
    <property type="match status" value="1"/>
</dbReference>
<dbReference type="GO" id="GO:0009055">
    <property type="term" value="F:electron transfer activity"/>
    <property type="evidence" value="ECO:0007669"/>
    <property type="project" value="InterPro"/>
</dbReference>
<dbReference type="GO" id="GO:0033539">
    <property type="term" value="P:fatty acid beta-oxidation using acyl-CoA dehydrogenase"/>
    <property type="evidence" value="ECO:0007669"/>
    <property type="project" value="TreeGrafter"/>
</dbReference>
<evidence type="ECO:0000256" key="5">
    <source>
        <dbReference type="ARBA" id="ARBA00022827"/>
    </source>
</evidence>
<dbReference type="InterPro" id="IPR018206">
    <property type="entry name" value="ETF_asu_C_CS"/>
</dbReference>
<evidence type="ECO:0000313" key="12">
    <source>
        <dbReference type="EMBL" id="MDK1683953.1"/>
    </source>
</evidence>
<evidence type="ECO:0000256" key="10">
    <source>
        <dbReference type="PIRSR" id="PIRSR000089-1"/>
    </source>
</evidence>
<keyword evidence="6" id="KW-0249">Electron transport</keyword>
<protein>
    <recommendedName>
        <fullName evidence="8">Electron transfer flavoprotein subunit alpha</fullName>
    </recommendedName>
    <alternativeName>
        <fullName evidence="9">Electron transfer flavoprotein large subunit</fullName>
    </alternativeName>
</protein>